<evidence type="ECO:0000313" key="7">
    <source>
        <dbReference type="EMBL" id="KAG0711224.1"/>
    </source>
</evidence>
<dbReference type="SUPFAM" id="SSF48403">
    <property type="entry name" value="Ankyrin repeat"/>
    <property type="match status" value="2"/>
</dbReference>
<keyword evidence="3" id="KW-0833">Ubl conjugation pathway</keyword>
<dbReference type="InterPro" id="IPR002110">
    <property type="entry name" value="Ankyrin_rpt"/>
</dbReference>
<dbReference type="PROSITE" id="PS50088">
    <property type="entry name" value="ANK_REPEAT"/>
    <property type="match status" value="4"/>
</dbReference>
<accession>A0A8J4XT88</accession>
<gene>
    <name evidence="7" type="primary">FEM1B</name>
    <name evidence="7" type="ORF">GWK47_021069</name>
</gene>
<evidence type="ECO:0000256" key="1">
    <source>
        <dbReference type="ARBA" id="ARBA00004906"/>
    </source>
</evidence>
<dbReference type="GO" id="GO:0003006">
    <property type="term" value="P:developmental process involved in reproduction"/>
    <property type="evidence" value="ECO:0007669"/>
    <property type="project" value="UniProtKB-ARBA"/>
</dbReference>
<dbReference type="PANTHER" id="PTHR24193">
    <property type="entry name" value="ANKYRIN REPEAT PROTEIN"/>
    <property type="match status" value="1"/>
</dbReference>
<dbReference type="InterPro" id="IPR050663">
    <property type="entry name" value="Ankyrin-SOCS_Box"/>
</dbReference>
<dbReference type="Gene3D" id="1.25.40.20">
    <property type="entry name" value="Ankyrin repeat-containing domain"/>
    <property type="match status" value="3"/>
</dbReference>
<dbReference type="InterPro" id="IPR036770">
    <property type="entry name" value="Ankyrin_rpt-contain_sf"/>
</dbReference>
<name>A0A8J4XT88_CHIOP</name>
<evidence type="ECO:0000256" key="4">
    <source>
        <dbReference type="ARBA" id="ARBA00023043"/>
    </source>
</evidence>
<protein>
    <submittedName>
        <fullName evidence="7">Protein fem-1 B</fullName>
    </submittedName>
</protein>
<comment type="pathway">
    <text evidence="1">Protein modification; protein ubiquitination.</text>
</comment>
<comment type="caution">
    <text evidence="7">The sequence shown here is derived from an EMBL/GenBank/DDBJ whole genome shotgun (WGS) entry which is preliminary data.</text>
</comment>
<evidence type="ECO:0000313" key="8">
    <source>
        <dbReference type="Proteomes" id="UP000770661"/>
    </source>
</evidence>
<feature type="repeat" description="ANK" evidence="6">
    <location>
        <begin position="123"/>
        <end position="155"/>
    </location>
</feature>
<organism evidence="7 8">
    <name type="scientific">Chionoecetes opilio</name>
    <name type="common">Atlantic snow crab</name>
    <name type="synonym">Cancer opilio</name>
    <dbReference type="NCBI Taxonomy" id="41210"/>
    <lineage>
        <taxon>Eukaryota</taxon>
        <taxon>Metazoa</taxon>
        <taxon>Ecdysozoa</taxon>
        <taxon>Arthropoda</taxon>
        <taxon>Crustacea</taxon>
        <taxon>Multicrustacea</taxon>
        <taxon>Malacostraca</taxon>
        <taxon>Eumalacostraca</taxon>
        <taxon>Eucarida</taxon>
        <taxon>Decapoda</taxon>
        <taxon>Pleocyemata</taxon>
        <taxon>Brachyura</taxon>
        <taxon>Eubrachyura</taxon>
        <taxon>Majoidea</taxon>
        <taxon>Majidae</taxon>
        <taxon>Chionoecetes</taxon>
    </lineage>
</organism>
<sequence>MSSGMESMRKKVYHAAKEGLSISLYAHLSVKSPQDCEHLLSQVVEEDGQKCTPLIISARNGHERAVRTLLKFNPDLEQEGTVKFDGYVIEGASPLWCAAGAGHLGVVKMLVRAGANVNHPTKTNSTPLRAACFDGRLDIVKYLTDHGANIHITNKYNNTCLMIAAYKGHVDVVQFLLELGASPDEKAHCGATALHFAAECGHVKIVRELLAHDAIVTQNEHGMTPLIAAAERTRSDVVEYFRSRPDVSKQEKVDALELLGASFASDKDNYNIELAFKYMMKGMQERYCDPDIILNKPPNNPVAAYESHMECKTVEELEAIRQNSGGLHMESLAIRERILGPHNPERRRAPPSSATVPHPVIFRGAVFADNARFDRCLQLWVHALRLKQLNKVCVMKDLLRFAQMLHVGVQLEFDAVHEVLGATVIELKRNKEKIISPGPKDDVENIKEEMESNMITALYLIMIAVCVAKGRSSSSLPGVSIINYDPGMNNGIGALNRGMRVVGFGMRGQERGDTVRQSPQHQQQDVEKESQIHHTVYCLVQVDARTRTGQTLLHLAVNPETPVDDFHTNHICRFPCATTTKLLIACGADSNCMDHFRNTPLHLIVPYQKAVSDFLTLHNIIMALIENGAHMDTVNQLGATPFDSATTGVAEIILRTQKKLSLKCLSAKVIKKNGISYKGQVPRHLEAFIELHGPGHVDILTTRPPKRLVRGFGGSWSAPVAESGGMVTSFTRHAPPGAVGWRTGFFSPSPWTHTSLSPPGLPVGCPWGGFGPRPPPVRGFGASLLPRGPPSLPVGRPLPRFFSSARGLWGPAGAWTHSSFPPV</sequence>
<dbReference type="OrthoDB" id="4429489at2759"/>
<feature type="repeat" description="ANK" evidence="6">
    <location>
        <begin position="156"/>
        <end position="188"/>
    </location>
</feature>
<proteinExistence type="inferred from homology"/>
<dbReference type="GO" id="GO:0043161">
    <property type="term" value="P:proteasome-mediated ubiquitin-dependent protein catabolic process"/>
    <property type="evidence" value="ECO:0007669"/>
    <property type="project" value="UniProtKB-ARBA"/>
</dbReference>
<dbReference type="PROSITE" id="PS50297">
    <property type="entry name" value="ANK_REP_REGION"/>
    <property type="match status" value="4"/>
</dbReference>
<dbReference type="SMART" id="SM00248">
    <property type="entry name" value="ANK"/>
    <property type="match status" value="7"/>
</dbReference>
<dbReference type="Pfam" id="PF12796">
    <property type="entry name" value="Ank_2"/>
    <property type="match status" value="2"/>
</dbReference>
<dbReference type="PANTHER" id="PTHR24193:SF121">
    <property type="entry name" value="ADA2A-CONTAINING COMPLEX COMPONENT 3, ISOFORM D"/>
    <property type="match status" value="1"/>
</dbReference>
<dbReference type="GO" id="GO:0005634">
    <property type="term" value="C:nucleus"/>
    <property type="evidence" value="ECO:0007669"/>
    <property type="project" value="TreeGrafter"/>
</dbReference>
<evidence type="ECO:0000256" key="2">
    <source>
        <dbReference type="ARBA" id="ARBA00022737"/>
    </source>
</evidence>
<keyword evidence="8" id="KW-1185">Reference proteome</keyword>
<evidence type="ECO:0000256" key="6">
    <source>
        <dbReference type="PROSITE-ProRule" id="PRU00023"/>
    </source>
</evidence>
<dbReference type="GO" id="GO:0000976">
    <property type="term" value="F:transcription cis-regulatory region binding"/>
    <property type="evidence" value="ECO:0007669"/>
    <property type="project" value="TreeGrafter"/>
</dbReference>
<dbReference type="EMBL" id="JACEEZ010023504">
    <property type="protein sequence ID" value="KAG0711224.1"/>
    <property type="molecule type" value="Genomic_DNA"/>
</dbReference>
<dbReference type="PRINTS" id="PR01415">
    <property type="entry name" value="ANKYRIN"/>
</dbReference>
<comment type="similarity">
    <text evidence="5">Belongs to the fem-1 family.</text>
</comment>
<keyword evidence="4 6" id="KW-0040">ANK repeat</keyword>
<dbReference type="FunFam" id="1.25.40.20:FF:000264">
    <property type="entry name" value="Fem-1 homolog B"/>
    <property type="match status" value="1"/>
</dbReference>
<dbReference type="AlphaFoldDB" id="A0A8J4XT88"/>
<evidence type="ECO:0000256" key="5">
    <source>
        <dbReference type="ARBA" id="ARBA00038500"/>
    </source>
</evidence>
<evidence type="ECO:0000256" key="3">
    <source>
        <dbReference type="ARBA" id="ARBA00022786"/>
    </source>
</evidence>
<feature type="repeat" description="ANK" evidence="6">
    <location>
        <begin position="189"/>
        <end position="221"/>
    </location>
</feature>
<dbReference type="Pfam" id="PF00023">
    <property type="entry name" value="Ank"/>
    <property type="match status" value="1"/>
</dbReference>
<keyword evidence="2" id="KW-0677">Repeat</keyword>
<reference evidence="7" key="1">
    <citation type="submission" date="2020-07" db="EMBL/GenBank/DDBJ databases">
        <title>The High-quality genome of the commercially important snow crab, Chionoecetes opilio.</title>
        <authorList>
            <person name="Jeong J.-H."/>
            <person name="Ryu S."/>
        </authorList>
    </citation>
    <scope>NUCLEOTIDE SEQUENCE</scope>
    <source>
        <strain evidence="7">MADBK_172401_WGS</strain>
        <tissue evidence="7">Digestive gland</tissue>
    </source>
</reference>
<dbReference type="GO" id="GO:0045944">
    <property type="term" value="P:positive regulation of transcription by RNA polymerase II"/>
    <property type="evidence" value="ECO:0007669"/>
    <property type="project" value="TreeGrafter"/>
</dbReference>
<dbReference type="Proteomes" id="UP000770661">
    <property type="component" value="Unassembled WGS sequence"/>
</dbReference>
<feature type="repeat" description="ANK" evidence="6">
    <location>
        <begin position="90"/>
        <end position="122"/>
    </location>
</feature>